<gene>
    <name evidence="7" type="ORF">RMCN_3806</name>
</gene>
<evidence type="ECO:0000313" key="7">
    <source>
        <dbReference type="EMBL" id="GAT10673.1"/>
    </source>
</evidence>
<feature type="transmembrane region" description="Helical" evidence="5">
    <location>
        <begin position="393"/>
        <end position="413"/>
    </location>
</feature>
<feature type="transmembrane region" description="Helical" evidence="5">
    <location>
        <begin position="440"/>
        <end position="457"/>
    </location>
</feature>
<protein>
    <recommendedName>
        <fullName evidence="6">Integral membrane bound transporter domain-containing protein</fullName>
    </recommendedName>
</protein>
<keyword evidence="4 5" id="KW-0472">Membrane</keyword>
<feature type="transmembrane region" description="Helical" evidence="5">
    <location>
        <begin position="147"/>
        <end position="168"/>
    </location>
</feature>
<evidence type="ECO:0000256" key="4">
    <source>
        <dbReference type="ARBA" id="ARBA00023136"/>
    </source>
</evidence>
<evidence type="ECO:0000313" key="8">
    <source>
        <dbReference type="Proteomes" id="UP000069773"/>
    </source>
</evidence>
<comment type="caution">
    <text evidence="7">The sequence shown here is derived from an EMBL/GenBank/DDBJ whole genome shotgun (WGS) entry which is preliminary data.</text>
</comment>
<reference evidence="7 8" key="1">
    <citation type="journal article" date="2016" name="Genome Announc.">
        <title>Draft Genome Sequences of Five Rapidly Growing Mycobacterium Species, M. thermoresistibile, M. fortuitum subsp. acetamidolyticum, M. canariasense, M. brisbanense, and M. novocastrense.</title>
        <authorList>
            <person name="Katahira K."/>
            <person name="Ogura Y."/>
            <person name="Gotoh Y."/>
            <person name="Hayashi T."/>
        </authorList>
    </citation>
    <scope>NUCLEOTIDE SEQUENCE [LARGE SCALE GENOMIC DNA]</scope>
    <source>
        <strain evidence="7 8">JCM18114</strain>
    </source>
</reference>
<evidence type="ECO:0000256" key="1">
    <source>
        <dbReference type="ARBA" id="ARBA00004141"/>
    </source>
</evidence>
<evidence type="ECO:0000256" key="2">
    <source>
        <dbReference type="ARBA" id="ARBA00022692"/>
    </source>
</evidence>
<feature type="domain" description="Integral membrane bound transporter" evidence="6">
    <location>
        <begin position="360"/>
        <end position="483"/>
    </location>
</feature>
<name>A0ABQ0KNZ0_MYCNV</name>
<dbReference type="EMBL" id="BCTA01000051">
    <property type="protein sequence ID" value="GAT10673.1"/>
    <property type="molecule type" value="Genomic_DNA"/>
</dbReference>
<sequence>MPNRQNEYVSTRSRVIDALRPTMPEPWAVVRSLLGVLAVASITLLWDSGATAVWVAGAGAVAGAVALQDSPGGRIARVLVVAVQMSLAVFLGSLLSSVDAAFIVVLALWCFGAGLQWAVGNNAGLVAAAGGALFAIAPPLAPSMSSVLVPTALTIVAGALQAGLIAVWPPQRWRTQREALADAYGALASDARELAHDAETPAGATLKPSLRDAFIDTQAGRRPEAYRGGHRLPERIMATLQMLRGTPVGDRDDVARVLAAAAEVLDAIADHTHVARRNAEHGLVRLDAAADALDEPESPDVKRLSQQLHEAAELRFPDLYRPDLISPARGALDSVRSHMTLTSPLFRHAVRLSAAVALAACADRLAPVAHGYWIALTVLMVLRPETAHTYTRCVGRLAGIGTGVAVASVIVMLAHPTGLIAAALATLGLAATYAATRTGYIATSAALAASVVFLLEIDAATSGATLEDRLFSIVVGGGLAVVVHVALPDHALTRLHHRAGELLKTEIDYAATVVRAYVHSLDRPADAVSSAWQHAYRARAGFEAASGATRMESRELRRWLRSYRTALNAVTISCTALEANLPNRPPPTLTPEFIAAVDDFVDALRGAPPNPGTPWTVDIAALAAADQQVREKADGLSGDDGAARVLVAEIGAITRSLSGIAAIREPTSAR</sequence>
<feature type="transmembrane region" description="Helical" evidence="5">
    <location>
        <begin position="28"/>
        <end position="46"/>
    </location>
</feature>
<organism evidence="7 8">
    <name type="scientific">Mycolicibacterium novocastrense</name>
    <name type="common">Mycobacterium novocastrense</name>
    <dbReference type="NCBI Taxonomy" id="59813"/>
    <lineage>
        <taxon>Bacteria</taxon>
        <taxon>Bacillati</taxon>
        <taxon>Actinomycetota</taxon>
        <taxon>Actinomycetes</taxon>
        <taxon>Mycobacteriales</taxon>
        <taxon>Mycobacteriaceae</taxon>
        <taxon>Mycolicibacterium</taxon>
    </lineage>
</organism>
<dbReference type="Pfam" id="PF13515">
    <property type="entry name" value="FUSC_2"/>
    <property type="match status" value="1"/>
</dbReference>
<evidence type="ECO:0000256" key="3">
    <source>
        <dbReference type="ARBA" id="ARBA00022989"/>
    </source>
</evidence>
<proteinExistence type="predicted"/>
<dbReference type="InterPro" id="IPR049453">
    <property type="entry name" value="Memb_transporter_dom"/>
</dbReference>
<comment type="subcellular location">
    <subcellularLocation>
        <location evidence="1">Membrane</location>
        <topology evidence="1">Multi-pass membrane protein</topology>
    </subcellularLocation>
</comment>
<keyword evidence="3 5" id="KW-1133">Transmembrane helix</keyword>
<accession>A0ABQ0KNZ0</accession>
<dbReference type="Proteomes" id="UP000069773">
    <property type="component" value="Unassembled WGS sequence"/>
</dbReference>
<evidence type="ECO:0000259" key="6">
    <source>
        <dbReference type="Pfam" id="PF13515"/>
    </source>
</evidence>
<feature type="transmembrane region" description="Helical" evidence="5">
    <location>
        <begin position="125"/>
        <end position="141"/>
    </location>
</feature>
<keyword evidence="8" id="KW-1185">Reference proteome</keyword>
<feature type="transmembrane region" description="Helical" evidence="5">
    <location>
        <begin position="469"/>
        <end position="487"/>
    </location>
</feature>
<feature type="transmembrane region" description="Helical" evidence="5">
    <location>
        <begin position="100"/>
        <end position="118"/>
    </location>
</feature>
<keyword evidence="2 5" id="KW-0812">Transmembrane</keyword>
<evidence type="ECO:0000256" key="5">
    <source>
        <dbReference type="SAM" id="Phobius"/>
    </source>
</evidence>